<accession>A0A179FQE6</accession>
<dbReference type="AlphaFoldDB" id="A0A179FQE6"/>
<dbReference type="GeneID" id="28857487"/>
<dbReference type="EMBL" id="LSBJ02000003">
    <property type="protein sequence ID" value="OAQ67845.1"/>
    <property type="molecule type" value="Genomic_DNA"/>
</dbReference>
<dbReference type="KEGG" id="pchm:VFPPC_15740"/>
<protein>
    <submittedName>
        <fullName evidence="1">Uncharacterized protein</fullName>
    </submittedName>
</protein>
<reference evidence="1 2" key="1">
    <citation type="journal article" date="2016" name="PLoS Pathog.">
        <title>Biosynthesis of antibiotic leucinostatins in bio-control fungus Purpureocillium lilacinum and their inhibition on phytophthora revealed by genome mining.</title>
        <authorList>
            <person name="Wang G."/>
            <person name="Liu Z."/>
            <person name="Lin R."/>
            <person name="Li E."/>
            <person name="Mao Z."/>
            <person name="Ling J."/>
            <person name="Yang Y."/>
            <person name="Yin W.B."/>
            <person name="Xie B."/>
        </authorList>
    </citation>
    <scope>NUCLEOTIDE SEQUENCE [LARGE SCALE GENOMIC DNA]</scope>
    <source>
        <strain evidence="1">170</strain>
    </source>
</reference>
<comment type="caution">
    <text evidence="1">The sequence shown here is derived from an EMBL/GenBank/DDBJ whole genome shotgun (WGS) entry which is preliminary data.</text>
</comment>
<proteinExistence type="predicted"/>
<keyword evidence="2" id="KW-1185">Reference proteome</keyword>
<dbReference type="Proteomes" id="UP000078397">
    <property type="component" value="Unassembled WGS sequence"/>
</dbReference>
<evidence type="ECO:0000313" key="1">
    <source>
        <dbReference type="EMBL" id="OAQ67845.1"/>
    </source>
</evidence>
<evidence type="ECO:0000313" key="2">
    <source>
        <dbReference type="Proteomes" id="UP000078397"/>
    </source>
</evidence>
<name>A0A179FQE6_METCM</name>
<sequence length="63" mass="7143">MSMFSSDEHVSRRRARIFGLLNAFDFAMLPLWSQEGGGVSYNDPLCNSSERREVIVLEASQFS</sequence>
<dbReference type="RefSeq" id="XP_018144695.1">
    <property type="nucleotide sequence ID" value="XM_018293493.1"/>
</dbReference>
<gene>
    <name evidence="1" type="ORF">VFPPC_15740</name>
</gene>
<organism evidence="1 2">
    <name type="scientific">Pochonia chlamydosporia 170</name>
    <dbReference type="NCBI Taxonomy" id="1380566"/>
    <lineage>
        <taxon>Eukaryota</taxon>
        <taxon>Fungi</taxon>
        <taxon>Dikarya</taxon>
        <taxon>Ascomycota</taxon>
        <taxon>Pezizomycotina</taxon>
        <taxon>Sordariomycetes</taxon>
        <taxon>Hypocreomycetidae</taxon>
        <taxon>Hypocreales</taxon>
        <taxon>Clavicipitaceae</taxon>
        <taxon>Pochonia</taxon>
    </lineage>
</organism>